<feature type="compositionally biased region" description="Polar residues" evidence="1">
    <location>
        <begin position="76"/>
        <end position="86"/>
    </location>
</feature>
<feature type="non-terminal residue" evidence="2">
    <location>
        <position position="86"/>
    </location>
</feature>
<evidence type="ECO:0000313" key="3">
    <source>
        <dbReference type="Proteomes" id="UP001190700"/>
    </source>
</evidence>
<dbReference type="Proteomes" id="UP001190700">
    <property type="component" value="Unassembled WGS sequence"/>
</dbReference>
<dbReference type="AlphaFoldDB" id="A0AAE0KT77"/>
<name>A0AAE0KT77_9CHLO</name>
<protein>
    <submittedName>
        <fullName evidence="2">Uncharacterized protein</fullName>
    </submittedName>
</protein>
<reference evidence="2 3" key="1">
    <citation type="journal article" date="2015" name="Genome Biol. Evol.">
        <title>Comparative Genomics of a Bacterivorous Green Alga Reveals Evolutionary Causalities and Consequences of Phago-Mixotrophic Mode of Nutrition.</title>
        <authorList>
            <person name="Burns J.A."/>
            <person name="Paasch A."/>
            <person name="Narechania A."/>
            <person name="Kim E."/>
        </authorList>
    </citation>
    <scope>NUCLEOTIDE SEQUENCE [LARGE SCALE GENOMIC DNA]</scope>
    <source>
        <strain evidence="2 3">PLY_AMNH</strain>
    </source>
</reference>
<gene>
    <name evidence="2" type="ORF">CYMTET_31142</name>
</gene>
<feature type="region of interest" description="Disordered" evidence="1">
    <location>
        <begin position="61"/>
        <end position="86"/>
    </location>
</feature>
<comment type="caution">
    <text evidence="2">The sequence shown here is derived from an EMBL/GenBank/DDBJ whole genome shotgun (WGS) entry which is preliminary data.</text>
</comment>
<accession>A0AAE0KT77</accession>
<evidence type="ECO:0000313" key="2">
    <source>
        <dbReference type="EMBL" id="KAK3259877.1"/>
    </source>
</evidence>
<organism evidence="2 3">
    <name type="scientific">Cymbomonas tetramitiformis</name>
    <dbReference type="NCBI Taxonomy" id="36881"/>
    <lineage>
        <taxon>Eukaryota</taxon>
        <taxon>Viridiplantae</taxon>
        <taxon>Chlorophyta</taxon>
        <taxon>Pyramimonadophyceae</taxon>
        <taxon>Pyramimonadales</taxon>
        <taxon>Pyramimonadaceae</taxon>
        <taxon>Cymbomonas</taxon>
    </lineage>
</organism>
<keyword evidence="3" id="KW-1185">Reference proteome</keyword>
<sequence>MRVCHPDAPPETLVFWCQPCAWAGEASAGSAHAFSNTHVETLTKLGLNSKPLLRRATALVGGAEVPTRRTRRLSELSVTSAEGSGT</sequence>
<dbReference type="EMBL" id="LGRX02018400">
    <property type="protein sequence ID" value="KAK3259877.1"/>
    <property type="molecule type" value="Genomic_DNA"/>
</dbReference>
<evidence type="ECO:0000256" key="1">
    <source>
        <dbReference type="SAM" id="MobiDB-lite"/>
    </source>
</evidence>
<proteinExistence type="predicted"/>